<dbReference type="AlphaFoldDB" id="A0A9Q1ZC21"/>
<proteinExistence type="predicted"/>
<dbReference type="PANTHER" id="PTHR40056">
    <property type="entry name" value="HYPOTHETICAL CYTOSOLIC PROTEIN"/>
    <property type="match status" value="1"/>
</dbReference>
<evidence type="ECO:0000313" key="2">
    <source>
        <dbReference type="Proteomes" id="UP000037540"/>
    </source>
</evidence>
<organism evidence="1 2">
    <name type="scientific">Clostridium botulinum</name>
    <dbReference type="NCBI Taxonomy" id="1491"/>
    <lineage>
        <taxon>Bacteria</taxon>
        <taxon>Bacillati</taxon>
        <taxon>Bacillota</taxon>
        <taxon>Clostridia</taxon>
        <taxon>Eubacteriales</taxon>
        <taxon>Clostridiaceae</taxon>
        <taxon>Clostridium</taxon>
    </lineage>
</organism>
<accession>A0A9Q1ZC21</accession>
<dbReference type="PANTHER" id="PTHR40056:SF1">
    <property type="entry name" value="DUF1836 DOMAIN-CONTAINING PROTEIN"/>
    <property type="match status" value="1"/>
</dbReference>
<sequence>MKLNTEDLNFLIKELHLEDDLNLSDIPDLDLYMDQVITLFDDKLKHLKRNENDKILTKTMINNYTKAKILIPPNKKKYNKNHIILLILIYYLKQTLSINDISLLFNNIITDLSNSETSNLNLEKIYQSFLNIKKSESTSINANVQNKFRLIQNETKDFSDNSIEISQMLLQVLCTINEANTYKRLAEKMIDEFFTNYLDK</sequence>
<dbReference type="Pfam" id="PF08876">
    <property type="entry name" value="DUF1836"/>
    <property type="match status" value="1"/>
</dbReference>
<dbReference type="Proteomes" id="UP000037540">
    <property type="component" value="Unassembled WGS sequence"/>
</dbReference>
<dbReference type="OrthoDB" id="3191472at2"/>
<dbReference type="EMBL" id="LGVR01000110">
    <property type="protein sequence ID" value="KOA82125.1"/>
    <property type="molecule type" value="Genomic_DNA"/>
</dbReference>
<dbReference type="InterPro" id="IPR014975">
    <property type="entry name" value="DUF1836"/>
</dbReference>
<dbReference type="RefSeq" id="WP_013725775.1">
    <property type="nucleotide sequence ID" value="NZ_LGVO01000017.1"/>
</dbReference>
<gene>
    <name evidence="1" type="ORF">ADU74_13705</name>
</gene>
<evidence type="ECO:0000313" key="1">
    <source>
        <dbReference type="EMBL" id="KOA82125.1"/>
    </source>
</evidence>
<comment type="caution">
    <text evidence="1">The sequence shown here is derived from an EMBL/GenBank/DDBJ whole genome shotgun (WGS) entry which is preliminary data.</text>
</comment>
<protein>
    <recommendedName>
        <fullName evidence="3">DUF1836 domain-containing protein</fullName>
    </recommendedName>
</protein>
<name>A0A9Q1ZC21_CLOBO</name>
<evidence type="ECO:0008006" key="3">
    <source>
        <dbReference type="Google" id="ProtNLM"/>
    </source>
</evidence>
<reference evidence="1 2" key="1">
    <citation type="submission" date="2015-07" db="EMBL/GenBank/DDBJ databases">
        <title>Draft genome sequences of 17 French Clostridium botulinum group III.</title>
        <authorList>
            <person name="Woudstra C."/>
            <person name="Le Marechal C."/>
            <person name="Souillard R."/>
            <person name="Bayon-Auboyer M.-H."/>
            <person name="Dessouter D."/>
            <person name="Fach P."/>
        </authorList>
    </citation>
    <scope>NUCLEOTIDE SEQUENCE [LARGE SCALE GENOMIC DNA]</scope>
    <source>
        <strain evidence="1 2">12LNRI-CD</strain>
    </source>
</reference>